<evidence type="ECO:0000313" key="11">
    <source>
        <dbReference type="Proteomes" id="UP001417504"/>
    </source>
</evidence>
<accession>A0AAP0PU81</accession>
<evidence type="ECO:0000313" key="10">
    <source>
        <dbReference type="EMBL" id="KAK9155020.1"/>
    </source>
</evidence>
<keyword evidence="6 9" id="KW-0472">Membrane</keyword>
<dbReference type="EMBL" id="JBBNAE010000001">
    <property type="protein sequence ID" value="KAK9155020.1"/>
    <property type="molecule type" value="Genomic_DNA"/>
</dbReference>
<keyword evidence="11" id="KW-1185">Reference proteome</keyword>
<dbReference type="PANTHER" id="PTHR31587">
    <property type="entry name" value="TRANSMEMBRANE PROTEIN (DUF2215)"/>
    <property type="match status" value="1"/>
</dbReference>
<name>A0AAP0PU81_9MAGN</name>
<evidence type="ECO:0000256" key="7">
    <source>
        <dbReference type="ARBA" id="ARBA00023242"/>
    </source>
</evidence>
<dbReference type="Pfam" id="PF10225">
    <property type="entry name" value="NEMP"/>
    <property type="match status" value="1"/>
</dbReference>
<comment type="similarity">
    <text evidence="2">Belongs to the NEMP family.</text>
</comment>
<feature type="region of interest" description="Disordered" evidence="8">
    <location>
        <begin position="446"/>
        <end position="469"/>
    </location>
</feature>
<sequence length="476" mass="52729">MKKKKREINQAPLCSPFNQSRAMGSSSSSSSSSLLLFLSLSLSFCISTCIDNSLIKDIHLELEHPLVEVSPSPILGYPSRDGTAKEILSCSRVRVVGLSRLKIRSYFNSFRVTVTPSGVIPERLHSKIAICFLRNASLAPCQCAKDDWGTLQKGKWSAVMSPYEDKYLDLKFSDGLSGTLAVSVEEVSSMAFIVLVLGFGLLLLAPIFSNWIPFYYCSSMAIGVLLVVLIILFQVSVFLLAGIVLAGAALGYWIVRKFIISEDGSVDGGIAQFVKWAMRAMAVSFIFQSSLDTPLAALALACCCGIDFLISLRWRHQRSMQLYQVNRSPWLQRARHGSASQNRTEFLSSSTKISPGRKLWNSPKRSYASADSPTKGLVLSSPSNGAMVQKDYYSTFHRTPMRKRFSKKEWDEFTQESTRQALAEWASSPEFTDWIVDNADRVRITQSNSDDSMGCGSDSSDETVVDNGSGLSFFKW</sequence>
<feature type="compositionally biased region" description="Low complexity" evidence="8">
    <location>
        <begin position="447"/>
        <end position="458"/>
    </location>
</feature>
<feature type="transmembrane region" description="Helical" evidence="9">
    <location>
        <begin position="190"/>
        <end position="212"/>
    </location>
</feature>
<evidence type="ECO:0000256" key="3">
    <source>
        <dbReference type="ARBA" id="ARBA00022692"/>
    </source>
</evidence>
<protein>
    <submittedName>
        <fullName evidence="10">Uncharacterized protein</fullName>
    </submittedName>
</protein>
<reference evidence="10 11" key="1">
    <citation type="submission" date="2024-01" db="EMBL/GenBank/DDBJ databases">
        <title>Genome assemblies of Stephania.</title>
        <authorList>
            <person name="Yang L."/>
        </authorList>
    </citation>
    <scope>NUCLEOTIDE SEQUENCE [LARGE SCALE GENOMIC DNA]</scope>
    <source>
        <strain evidence="10">QJT</strain>
        <tissue evidence="10">Leaf</tissue>
    </source>
</reference>
<dbReference type="PANTHER" id="PTHR31587:SF3">
    <property type="entry name" value="EXPRESSED PROTEIN"/>
    <property type="match status" value="1"/>
</dbReference>
<evidence type="ECO:0000256" key="2">
    <source>
        <dbReference type="ARBA" id="ARBA00005748"/>
    </source>
</evidence>
<evidence type="ECO:0000256" key="5">
    <source>
        <dbReference type="ARBA" id="ARBA00022989"/>
    </source>
</evidence>
<evidence type="ECO:0000256" key="6">
    <source>
        <dbReference type="ARBA" id="ARBA00023136"/>
    </source>
</evidence>
<keyword evidence="3 9" id="KW-0812">Transmembrane</keyword>
<keyword evidence="5 9" id="KW-1133">Transmembrane helix</keyword>
<comment type="caution">
    <text evidence="10">The sequence shown here is derived from an EMBL/GenBank/DDBJ whole genome shotgun (WGS) entry which is preliminary data.</text>
</comment>
<evidence type="ECO:0000256" key="1">
    <source>
        <dbReference type="ARBA" id="ARBA00004575"/>
    </source>
</evidence>
<evidence type="ECO:0000256" key="9">
    <source>
        <dbReference type="SAM" id="Phobius"/>
    </source>
</evidence>
<organism evidence="10 11">
    <name type="scientific">Stephania japonica</name>
    <dbReference type="NCBI Taxonomy" id="461633"/>
    <lineage>
        <taxon>Eukaryota</taxon>
        <taxon>Viridiplantae</taxon>
        <taxon>Streptophyta</taxon>
        <taxon>Embryophyta</taxon>
        <taxon>Tracheophyta</taxon>
        <taxon>Spermatophyta</taxon>
        <taxon>Magnoliopsida</taxon>
        <taxon>Ranunculales</taxon>
        <taxon>Menispermaceae</taxon>
        <taxon>Menispermoideae</taxon>
        <taxon>Cissampelideae</taxon>
        <taxon>Stephania</taxon>
    </lineage>
</organism>
<feature type="compositionally biased region" description="Polar residues" evidence="8">
    <location>
        <begin position="338"/>
        <end position="353"/>
    </location>
</feature>
<comment type="subcellular location">
    <subcellularLocation>
        <location evidence="1">Nucleus inner membrane</location>
        <topology evidence="1">Multi-pass membrane protein</topology>
        <orientation evidence="1">Nucleoplasmic side</orientation>
    </subcellularLocation>
</comment>
<keyword evidence="4" id="KW-0732">Signal</keyword>
<dbReference type="GO" id="GO:0005637">
    <property type="term" value="C:nuclear inner membrane"/>
    <property type="evidence" value="ECO:0007669"/>
    <property type="project" value="UniProtKB-SubCell"/>
</dbReference>
<feature type="transmembrane region" description="Helical" evidence="9">
    <location>
        <begin position="224"/>
        <end position="255"/>
    </location>
</feature>
<feature type="region of interest" description="Disordered" evidence="8">
    <location>
        <begin position="335"/>
        <end position="380"/>
    </location>
</feature>
<gene>
    <name evidence="10" type="ORF">Sjap_002500</name>
</gene>
<dbReference type="InterPro" id="IPR019358">
    <property type="entry name" value="NEMP_fam"/>
</dbReference>
<dbReference type="Proteomes" id="UP001417504">
    <property type="component" value="Unassembled WGS sequence"/>
</dbReference>
<evidence type="ECO:0000256" key="4">
    <source>
        <dbReference type="ARBA" id="ARBA00022729"/>
    </source>
</evidence>
<evidence type="ECO:0000256" key="8">
    <source>
        <dbReference type="SAM" id="MobiDB-lite"/>
    </source>
</evidence>
<feature type="transmembrane region" description="Helical" evidence="9">
    <location>
        <begin position="295"/>
        <end position="314"/>
    </location>
</feature>
<proteinExistence type="inferred from homology"/>
<dbReference type="AlphaFoldDB" id="A0AAP0PU81"/>
<keyword evidence="7" id="KW-0539">Nucleus</keyword>